<organism evidence="1 2">
    <name type="scientific">Nesterenkonia jeotgali</name>
    <dbReference type="NCBI Taxonomy" id="317018"/>
    <lineage>
        <taxon>Bacteria</taxon>
        <taxon>Bacillati</taxon>
        <taxon>Actinomycetota</taxon>
        <taxon>Actinomycetes</taxon>
        <taxon>Micrococcales</taxon>
        <taxon>Micrococcaceae</taxon>
        <taxon>Nesterenkonia</taxon>
    </lineage>
</organism>
<protein>
    <submittedName>
        <fullName evidence="1">Uncharacterized protein</fullName>
    </submittedName>
</protein>
<proteinExistence type="predicted"/>
<keyword evidence="2" id="KW-1185">Reference proteome</keyword>
<dbReference type="STRING" id="317018.AVL63_02715"/>
<dbReference type="EMBL" id="LQBM01000003">
    <property type="protein sequence ID" value="KUG58952.1"/>
    <property type="molecule type" value="Genomic_DNA"/>
</dbReference>
<comment type="caution">
    <text evidence="1">The sequence shown here is derived from an EMBL/GenBank/DDBJ whole genome shotgun (WGS) entry which is preliminary data.</text>
</comment>
<sequence>MIPEYPEEIPCCGKCRSIPGVCALRHQCSCHPIGLTRAQAAVTRRATRNSIQDHWPEEAL</sequence>
<dbReference type="Proteomes" id="UP000054023">
    <property type="component" value="Unassembled WGS sequence"/>
</dbReference>
<accession>A0A0W8IGB4</accession>
<dbReference type="AlphaFoldDB" id="A0A0W8IGB4"/>
<name>A0A0W8IGB4_9MICC</name>
<reference evidence="2" key="1">
    <citation type="submission" date="2015-12" db="EMBL/GenBank/DDBJ databases">
        <authorList>
            <person name="Nair G.R."/>
            <person name="Kaur G."/>
            <person name="Mayilraj S."/>
        </authorList>
    </citation>
    <scope>NUCLEOTIDE SEQUENCE [LARGE SCALE GENOMIC DNA]</scope>
    <source>
        <strain evidence="2">CD08_7</strain>
    </source>
</reference>
<evidence type="ECO:0000313" key="2">
    <source>
        <dbReference type="Proteomes" id="UP000054023"/>
    </source>
</evidence>
<evidence type="ECO:0000313" key="1">
    <source>
        <dbReference type="EMBL" id="KUG58952.1"/>
    </source>
</evidence>
<gene>
    <name evidence="1" type="ORF">AVL63_02715</name>
</gene>